<organism evidence="1 2">
    <name type="scientific">Mongoliibacter ruber</name>
    <dbReference type="NCBI Taxonomy" id="1750599"/>
    <lineage>
        <taxon>Bacteria</taxon>
        <taxon>Pseudomonadati</taxon>
        <taxon>Bacteroidota</taxon>
        <taxon>Cytophagia</taxon>
        <taxon>Cytophagales</taxon>
        <taxon>Cyclobacteriaceae</taxon>
        <taxon>Mongoliibacter</taxon>
    </lineage>
</organism>
<name>A0A2T0WUT8_9BACT</name>
<comment type="caution">
    <text evidence="1">The sequence shown here is derived from an EMBL/GenBank/DDBJ whole genome shotgun (WGS) entry which is preliminary data.</text>
</comment>
<keyword evidence="2" id="KW-1185">Reference proteome</keyword>
<reference evidence="1 2" key="1">
    <citation type="submission" date="2018-03" db="EMBL/GenBank/DDBJ databases">
        <title>Genomic Encyclopedia of Archaeal and Bacterial Type Strains, Phase II (KMG-II): from individual species to whole genera.</title>
        <authorList>
            <person name="Goeker M."/>
        </authorList>
    </citation>
    <scope>NUCLEOTIDE SEQUENCE [LARGE SCALE GENOMIC DNA]</scope>
    <source>
        <strain evidence="1 2">DSM 27929</strain>
    </source>
</reference>
<dbReference type="Proteomes" id="UP000238157">
    <property type="component" value="Unassembled WGS sequence"/>
</dbReference>
<evidence type="ECO:0000313" key="1">
    <source>
        <dbReference type="EMBL" id="PRY90461.1"/>
    </source>
</evidence>
<evidence type="ECO:0000313" key="2">
    <source>
        <dbReference type="Proteomes" id="UP000238157"/>
    </source>
</evidence>
<accession>A0A2T0WUT8</accession>
<dbReference type="RefSeq" id="WP_106131712.1">
    <property type="nucleotide sequence ID" value="NZ_PVTR01000001.1"/>
</dbReference>
<dbReference type="EMBL" id="PVTR01000001">
    <property type="protein sequence ID" value="PRY90461.1"/>
    <property type="molecule type" value="Genomic_DNA"/>
</dbReference>
<dbReference type="OrthoDB" id="825031at2"/>
<proteinExistence type="predicted"/>
<dbReference type="AlphaFoldDB" id="A0A2T0WUT8"/>
<protein>
    <submittedName>
        <fullName evidence="1">Uncharacterized protein</fullName>
    </submittedName>
</protein>
<sequence>MKFRDVILLHEEFLADFGFKLDGKSLHYTKTFGEGRQMVFFHYTHYEDVSYLEYHLGIRYDNIENIVHRFLPSLGDYKERSITLVETMDRIDTEMPRRFLVENDLELGSVIENAENFLVKNGFRFLDKFSEGKSLESYFNSDTATPILTQNFTYRSARGITLAKFYNPDAFEDIKSKYLDMLNEKQVTPFNLACFINLIDYLEHI</sequence>
<gene>
    <name evidence="1" type="ORF">CLW00_101120</name>
</gene>